<feature type="modified residue" description="4-aspartylphosphate" evidence="2">
    <location>
        <position position="60"/>
    </location>
</feature>
<keyword evidence="1 2" id="KW-0597">Phosphoprotein</keyword>
<evidence type="ECO:0000313" key="5">
    <source>
        <dbReference type="Proteomes" id="UP000437638"/>
    </source>
</evidence>
<dbReference type="SUPFAM" id="SSF52172">
    <property type="entry name" value="CheY-like"/>
    <property type="match status" value="1"/>
</dbReference>
<dbReference type="EMBL" id="WTKP01000006">
    <property type="protein sequence ID" value="MWJ28473.1"/>
    <property type="molecule type" value="Genomic_DNA"/>
</dbReference>
<dbReference type="PANTHER" id="PTHR44591">
    <property type="entry name" value="STRESS RESPONSE REGULATOR PROTEIN 1"/>
    <property type="match status" value="1"/>
</dbReference>
<evidence type="ECO:0000259" key="3">
    <source>
        <dbReference type="PROSITE" id="PS50110"/>
    </source>
</evidence>
<reference evidence="4 5" key="1">
    <citation type="submission" date="2019-12" db="EMBL/GenBank/DDBJ databases">
        <title>Halomonas rutogse sp. nov. isolated from two lakes on Tibetan Plateau.</title>
        <authorList>
            <person name="Gao P."/>
        </authorList>
    </citation>
    <scope>NUCLEOTIDE SEQUENCE [LARGE SCALE GENOMIC DNA]</scope>
    <source>
        <strain evidence="4 5">ZH2S</strain>
    </source>
</reference>
<dbReference type="RefSeq" id="WP_160418837.1">
    <property type="nucleotide sequence ID" value="NZ_WTKP01000006.1"/>
</dbReference>
<dbReference type="InterPro" id="IPR050595">
    <property type="entry name" value="Bact_response_regulator"/>
</dbReference>
<name>A0A7X3H0U9_9GAMM</name>
<keyword evidence="5" id="KW-1185">Reference proteome</keyword>
<protein>
    <submittedName>
        <fullName evidence="4">Response regulator</fullName>
    </submittedName>
</protein>
<dbReference type="Proteomes" id="UP000437638">
    <property type="component" value="Unassembled WGS sequence"/>
</dbReference>
<organism evidence="4 5">
    <name type="scientific">Vreelandella zhuhanensis</name>
    <dbReference type="NCBI Taxonomy" id="2684210"/>
    <lineage>
        <taxon>Bacteria</taxon>
        <taxon>Pseudomonadati</taxon>
        <taxon>Pseudomonadota</taxon>
        <taxon>Gammaproteobacteria</taxon>
        <taxon>Oceanospirillales</taxon>
        <taxon>Halomonadaceae</taxon>
        <taxon>Vreelandella</taxon>
    </lineage>
</organism>
<dbReference type="PROSITE" id="PS50110">
    <property type="entry name" value="RESPONSE_REGULATORY"/>
    <property type="match status" value="1"/>
</dbReference>
<dbReference type="InterPro" id="IPR011006">
    <property type="entry name" value="CheY-like_superfamily"/>
</dbReference>
<dbReference type="SMART" id="SM00448">
    <property type="entry name" value="REC"/>
    <property type="match status" value="1"/>
</dbReference>
<evidence type="ECO:0000256" key="2">
    <source>
        <dbReference type="PROSITE-ProRule" id="PRU00169"/>
    </source>
</evidence>
<feature type="domain" description="Response regulatory" evidence="3">
    <location>
        <begin position="10"/>
        <end position="126"/>
    </location>
</feature>
<sequence>MTSSQTTSKRILLVDDDADVAQLLGFVLRRAGFEVRHAPSAKQAMEEVASEPLPDLFILDLWMPELDGEYLLRWLRDEQKIAKPIMMLTGTVRPGLEEKLKAAGADAVAHKPLDIQALDSLVRGLLGE</sequence>
<evidence type="ECO:0000313" key="4">
    <source>
        <dbReference type="EMBL" id="MWJ28473.1"/>
    </source>
</evidence>
<dbReference type="InterPro" id="IPR001789">
    <property type="entry name" value="Sig_transdc_resp-reg_receiver"/>
</dbReference>
<dbReference type="Pfam" id="PF00072">
    <property type="entry name" value="Response_reg"/>
    <property type="match status" value="1"/>
</dbReference>
<dbReference type="Gene3D" id="3.40.50.2300">
    <property type="match status" value="1"/>
</dbReference>
<proteinExistence type="predicted"/>
<dbReference type="AlphaFoldDB" id="A0A7X3H0U9"/>
<dbReference type="PANTHER" id="PTHR44591:SF3">
    <property type="entry name" value="RESPONSE REGULATORY DOMAIN-CONTAINING PROTEIN"/>
    <property type="match status" value="1"/>
</dbReference>
<accession>A0A7X3H0U9</accession>
<gene>
    <name evidence="4" type="ORF">GPM19_09685</name>
</gene>
<evidence type="ECO:0000256" key="1">
    <source>
        <dbReference type="ARBA" id="ARBA00022553"/>
    </source>
</evidence>
<comment type="caution">
    <text evidence="4">The sequence shown here is derived from an EMBL/GenBank/DDBJ whole genome shotgun (WGS) entry which is preliminary data.</text>
</comment>
<dbReference type="GO" id="GO:0000160">
    <property type="term" value="P:phosphorelay signal transduction system"/>
    <property type="evidence" value="ECO:0007669"/>
    <property type="project" value="InterPro"/>
</dbReference>